<dbReference type="Pfam" id="PF15279">
    <property type="entry name" value="SOBP"/>
    <property type="match status" value="1"/>
</dbReference>
<proteinExistence type="predicted"/>
<evidence type="ECO:0000313" key="3">
    <source>
        <dbReference type="Proteomes" id="UP001591681"/>
    </source>
</evidence>
<evidence type="ECO:0000256" key="1">
    <source>
        <dbReference type="SAM" id="MobiDB-lite"/>
    </source>
</evidence>
<gene>
    <name evidence="2" type="ORF">ACEWY4_014198</name>
</gene>
<dbReference type="PANTHER" id="PTHR23186:SF3">
    <property type="entry name" value="RETINOIC ACID-INDUCED PROTEIN 2"/>
    <property type="match status" value="1"/>
</dbReference>
<dbReference type="PANTHER" id="PTHR23186">
    <property type="entry name" value="RETINOIC ACID-INDUCED PROTEIN 2"/>
    <property type="match status" value="1"/>
</dbReference>
<reference evidence="2 3" key="1">
    <citation type="submission" date="2024-09" db="EMBL/GenBank/DDBJ databases">
        <title>A chromosome-level genome assembly of Gray's grenadier anchovy, Coilia grayii.</title>
        <authorList>
            <person name="Fu Z."/>
        </authorList>
    </citation>
    <scope>NUCLEOTIDE SEQUENCE [LARGE SCALE GENOMIC DNA]</scope>
    <source>
        <strain evidence="2">G4</strain>
        <tissue evidence="2">Muscle</tissue>
    </source>
</reference>
<protein>
    <recommendedName>
        <fullName evidence="4">Retinoic acid induced 2</fullName>
    </recommendedName>
</protein>
<feature type="compositionally biased region" description="Basic and acidic residues" evidence="1">
    <location>
        <begin position="522"/>
        <end position="533"/>
    </location>
</feature>
<dbReference type="EMBL" id="JBHFQA010000012">
    <property type="protein sequence ID" value="KAL2089510.1"/>
    <property type="molecule type" value="Genomic_DNA"/>
</dbReference>
<organism evidence="2 3">
    <name type="scientific">Coilia grayii</name>
    <name type="common">Gray's grenadier anchovy</name>
    <dbReference type="NCBI Taxonomy" id="363190"/>
    <lineage>
        <taxon>Eukaryota</taxon>
        <taxon>Metazoa</taxon>
        <taxon>Chordata</taxon>
        <taxon>Craniata</taxon>
        <taxon>Vertebrata</taxon>
        <taxon>Euteleostomi</taxon>
        <taxon>Actinopterygii</taxon>
        <taxon>Neopterygii</taxon>
        <taxon>Teleostei</taxon>
        <taxon>Clupei</taxon>
        <taxon>Clupeiformes</taxon>
        <taxon>Clupeoidei</taxon>
        <taxon>Engraulidae</taxon>
        <taxon>Coilinae</taxon>
        <taxon>Coilia</taxon>
    </lineage>
</organism>
<evidence type="ECO:0008006" key="4">
    <source>
        <dbReference type="Google" id="ProtNLM"/>
    </source>
</evidence>
<feature type="compositionally biased region" description="Basic residues" evidence="1">
    <location>
        <begin position="534"/>
        <end position="543"/>
    </location>
</feature>
<feature type="region of interest" description="Disordered" evidence="1">
    <location>
        <begin position="510"/>
        <end position="543"/>
    </location>
</feature>
<keyword evidence="3" id="KW-1185">Reference proteome</keyword>
<comment type="caution">
    <text evidence="2">The sequence shown here is derived from an EMBL/GenBank/DDBJ whole genome shotgun (WGS) entry which is preliminary data.</text>
</comment>
<feature type="region of interest" description="Disordered" evidence="1">
    <location>
        <begin position="1"/>
        <end position="34"/>
    </location>
</feature>
<accession>A0ABD1JRR9</accession>
<sequence length="568" mass="59032">MEDPYKDSLPVDMAGAQGEMCPNGGSAGDSVGKLENEENPVISTEAWNVGSPSLTKRSLSPMLGVPGTPVVTQTAESPGGVALKVATTVLQPICLGESPMVLPILAGTAGPQVTQAGTSPYLVTAQGPVSLPLVLEQQVFQHLTPQVLSQGAPCPTLSLPNNMLCQNASMALAPPLPVDQKGAAPMLDQSLLALLQNPNFAAILQDLFPTQGNVSPTCHSAGSPQPDAFSTGFFPPPPPPLPHVYSSPLAPLVPPATLLVPYPIVIPLPVPLPIPIPIPIPVPQAEDSKMAADPPKPVCTFSQGTQTSTKDFALSAPSPSVEIAAPLQPSTSPSCLSVSEGEALDLSIRAPPIQTKQEAPCQQDSVLDLSIGGVRKTCIQSCSSNGSLEGERDRPRLSGEDIGPGAISLGVLRPVECPPKLDSKLLSGLASLEFSRQHKWVVDSASSSSMAGAVHDATLGTGGNIEIVSTSQTAKVIVSVKDAMPAIFCGKLKGLSGVSTKNFSIKRDAGQGGYAALPRPPGDQRGDSNDPLKKMSKNRSIKLKKVSSQEIHILPIKKQRLAAFLPRK</sequence>
<dbReference type="InterPro" id="IPR026092">
    <property type="entry name" value="RAI2/SOBP"/>
</dbReference>
<dbReference type="Proteomes" id="UP001591681">
    <property type="component" value="Unassembled WGS sequence"/>
</dbReference>
<name>A0ABD1JRR9_9TELE</name>
<evidence type="ECO:0000313" key="2">
    <source>
        <dbReference type="EMBL" id="KAL2089510.1"/>
    </source>
</evidence>
<dbReference type="AlphaFoldDB" id="A0ABD1JRR9"/>